<dbReference type="PANTHER" id="PTHR45964:SF5">
    <property type="entry name" value="WSCD FAMILY MEMBER CG9164"/>
    <property type="match status" value="1"/>
</dbReference>
<proteinExistence type="predicted"/>
<dbReference type="InterPro" id="IPR051589">
    <property type="entry name" value="Sialate-O-sulfotransferase"/>
</dbReference>
<sequence length="182" mass="18914">MTIESCQAYCNSVGYPLAGLEYASECYCGGVLGYGSFTGFSGCTMACSGNKAETCGGSDRLSVYNNTAFVAPKIVQSVVASTGALGTYTYRGCYTELTNARALSSYAVTSTTLMTAEYCVAACSGKGYAYAGLEYGSQCFCGETLSTGSSMVPDGQCQVMLCPGNKQEYCSAGNRLIVYLSG</sequence>
<organism evidence="3 4">
    <name type="scientific">Hyaloscypha hepaticicola</name>
    <dbReference type="NCBI Taxonomy" id="2082293"/>
    <lineage>
        <taxon>Eukaryota</taxon>
        <taxon>Fungi</taxon>
        <taxon>Dikarya</taxon>
        <taxon>Ascomycota</taxon>
        <taxon>Pezizomycotina</taxon>
        <taxon>Leotiomycetes</taxon>
        <taxon>Helotiales</taxon>
        <taxon>Hyaloscyphaceae</taxon>
        <taxon>Hyaloscypha</taxon>
    </lineage>
</organism>
<accession>A0A2J6PEG9</accession>
<dbReference type="STRING" id="1745343.A0A2J6PEG9"/>
<keyword evidence="1" id="KW-0677">Repeat</keyword>
<dbReference type="AlphaFoldDB" id="A0A2J6PEG9"/>
<dbReference type="OrthoDB" id="2019572at2759"/>
<dbReference type="Pfam" id="PF01822">
    <property type="entry name" value="WSC"/>
    <property type="match status" value="2"/>
</dbReference>
<feature type="domain" description="WSC" evidence="2">
    <location>
        <begin position="1"/>
        <end position="67"/>
    </location>
</feature>
<name>A0A2J6PEG9_9HELO</name>
<dbReference type="EMBL" id="KZ613552">
    <property type="protein sequence ID" value="PMD12394.1"/>
    <property type="molecule type" value="Genomic_DNA"/>
</dbReference>
<reference evidence="3 4" key="1">
    <citation type="submission" date="2016-05" db="EMBL/GenBank/DDBJ databases">
        <title>A degradative enzymes factory behind the ericoid mycorrhizal symbiosis.</title>
        <authorList>
            <consortium name="DOE Joint Genome Institute"/>
            <person name="Martino E."/>
            <person name="Morin E."/>
            <person name="Grelet G."/>
            <person name="Kuo A."/>
            <person name="Kohler A."/>
            <person name="Daghino S."/>
            <person name="Barry K."/>
            <person name="Choi C."/>
            <person name="Cichocki N."/>
            <person name="Clum A."/>
            <person name="Copeland A."/>
            <person name="Hainaut M."/>
            <person name="Haridas S."/>
            <person name="Labutti K."/>
            <person name="Lindquist E."/>
            <person name="Lipzen A."/>
            <person name="Khouja H.-R."/>
            <person name="Murat C."/>
            <person name="Ohm R."/>
            <person name="Olson A."/>
            <person name="Spatafora J."/>
            <person name="Veneault-Fourrey C."/>
            <person name="Henrissat B."/>
            <person name="Grigoriev I."/>
            <person name="Martin F."/>
            <person name="Perotto S."/>
        </authorList>
    </citation>
    <scope>NUCLEOTIDE SEQUENCE [LARGE SCALE GENOMIC DNA]</scope>
    <source>
        <strain evidence="3 4">UAMH 7357</strain>
    </source>
</reference>
<protein>
    <submittedName>
        <fullName evidence="3">WSC-domain-containing protein</fullName>
    </submittedName>
</protein>
<dbReference type="PROSITE" id="PS51212">
    <property type="entry name" value="WSC"/>
    <property type="match status" value="2"/>
</dbReference>
<evidence type="ECO:0000313" key="4">
    <source>
        <dbReference type="Proteomes" id="UP000235672"/>
    </source>
</evidence>
<dbReference type="Proteomes" id="UP000235672">
    <property type="component" value="Unassembled WGS sequence"/>
</dbReference>
<dbReference type="SMART" id="SM00321">
    <property type="entry name" value="WSC"/>
    <property type="match status" value="2"/>
</dbReference>
<dbReference type="InterPro" id="IPR002889">
    <property type="entry name" value="WSC_carb-bd"/>
</dbReference>
<feature type="domain" description="WSC" evidence="2">
    <location>
        <begin position="87"/>
        <end position="182"/>
    </location>
</feature>
<evidence type="ECO:0000313" key="3">
    <source>
        <dbReference type="EMBL" id="PMD12394.1"/>
    </source>
</evidence>
<evidence type="ECO:0000256" key="1">
    <source>
        <dbReference type="ARBA" id="ARBA00022737"/>
    </source>
</evidence>
<dbReference type="PANTHER" id="PTHR45964">
    <property type="entry name" value="WSCD FAMILY MEMBER CG9164"/>
    <property type="match status" value="1"/>
</dbReference>
<keyword evidence="4" id="KW-1185">Reference proteome</keyword>
<evidence type="ECO:0000259" key="2">
    <source>
        <dbReference type="PROSITE" id="PS51212"/>
    </source>
</evidence>
<gene>
    <name evidence="3" type="ORF">NA56DRAFT_613605</name>
</gene>